<accession>A0A6J5ZAC8</accession>
<keyword evidence="1" id="KW-0312">Gluconeogenesis</keyword>
<evidence type="ECO:0000256" key="2">
    <source>
        <dbReference type="ARBA" id="ARBA00023152"/>
    </source>
</evidence>
<dbReference type="GO" id="GO:0006094">
    <property type="term" value="P:gluconeogenesis"/>
    <property type="evidence" value="ECO:0007669"/>
    <property type="project" value="UniProtKB-KW"/>
</dbReference>
<dbReference type="EMBL" id="CAESAF010000073">
    <property type="protein sequence ID" value="CAB4338426.1"/>
    <property type="molecule type" value="Genomic_DNA"/>
</dbReference>
<sequence>MITLSGTSLSKVNRQDPLYLALADAHLRLAEKDANTWGPGAAKEAAVRLNWVDLDESSRQLLPILDAIAAKFRDCDHLVLCGMGGSSLAPEVIAKTYSKDIFILDSTDPNYLTHAISSTPEKMLVIVSSKSGSTIETASQRAFFEDHLRKANLDPTSHMLFVTDPGSPLDQDVREKGFTVINADPNVGGRFSALTAFGLTPATLMGIDASILLDQAGDARAQLVRDPSVALDVAYLLLTQNHQYLGFTDLGSKFAGLSDWIEQLIAESTGKDQKGRLPIATENFSEAEGGGAFAVAFAPGAHLGVIAELGEHFLFWEWVTALMGAGLDVDPFNQPNVTEAKEATSTILQEWQNKLPQLTPQAIDESVEIFGDGNTLMAALKNLIATTDSDGYIAVMAYLDRRDDAAIAELRSILSEKSGRPVTFGWGPRFLHSTGQFHKGGQQNGSFLQITGAINQDFEVPGRGFTFGTLLMAQALGDHRALSARKYPLLRLNLLERSAGITEIIRAAKAL</sequence>
<organism evidence="4">
    <name type="scientific">freshwater metagenome</name>
    <dbReference type="NCBI Taxonomy" id="449393"/>
    <lineage>
        <taxon>unclassified sequences</taxon>
        <taxon>metagenomes</taxon>
        <taxon>ecological metagenomes</taxon>
    </lineage>
</organism>
<reference evidence="4" key="1">
    <citation type="submission" date="2020-05" db="EMBL/GenBank/DDBJ databases">
        <authorList>
            <person name="Chiriac C."/>
            <person name="Salcher M."/>
            <person name="Ghai R."/>
            <person name="Kavagutti S V."/>
        </authorList>
    </citation>
    <scope>NUCLEOTIDE SEQUENCE</scope>
</reference>
<dbReference type="GO" id="GO:0006096">
    <property type="term" value="P:glycolytic process"/>
    <property type="evidence" value="ECO:0007669"/>
    <property type="project" value="UniProtKB-KW"/>
</dbReference>
<keyword evidence="2" id="KW-0324">Glycolysis</keyword>
<gene>
    <name evidence="4" type="ORF">UFOPK3574_00725</name>
</gene>
<dbReference type="GO" id="GO:0051156">
    <property type="term" value="P:glucose 6-phosphate metabolic process"/>
    <property type="evidence" value="ECO:0007669"/>
    <property type="project" value="TreeGrafter"/>
</dbReference>
<dbReference type="PANTHER" id="PTHR11469:SF1">
    <property type="entry name" value="GLUCOSE-6-PHOSPHATE ISOMERASE"/>
    <property type="match status" value="1"/>
</dbReference>
<dbReference type="InterPro" id="IPR001672">
    <property type="entry name" value="G6P_Isomerase"/>
</dbReference>
<proteinExistence type="predicted"/>
<dbReference type="GO" id="GO:0097367">
    <property type="term" value="F:carbohydrate derivative binding"/>
    <property type="evidence" value="ECO:0007669"/>
    <property type="project" value="InterPro"/>
</dbReference>
<dbReference type="GO" id="GO:0004347">
    <property type="term" value="F:glucose-6-phosphate isomerase activity"/>
    <property type="evidence" value="ECO:0007669"/>
    <property type="project" value="InterPro"/>
</dbReference>
<dbReference type="AlphaFoldDB" id="A0A6J5ZAC8"/>
<dbReference type="PANTHER" id="PTHR11469">
    <property type="entry name" value="GLUCOSE-6-PHOSPHATE ISOMERASE"/>
    <property type="match status" value="1"/>
</dbReference>
<dbReference type="GO" id="GO:0005829">
    <property type="term" value="C:cytosol"/>
    <property type="evidence" value="ECO:0007669"/>
    <property type="project" value="TreeGrafter"/>
</dbReference>
<dbReference type="InterPro" id="IPR046348">
    <property type="entry name" value="SIS_dom_sf"/>
</dbReference>
<name>A0A6J5ZAC8_9ZZZZ</name>
<dbReference type="GO" id="GO:0048029">
    <property type="term" value="F:monosaccharide binding"/>
    <property type="evidence" value="ECO:0007669"/>
    <property type="project" value="TreeGrafter"/>
</dbReference>
<dbReference type="Pfam" id="PF00342">
    <property type="entry name" value="PGI"/>
    <property type="match status" value="1"/>
</dbReference>
<dbReference type="PROSITE" id="PS51463">
    <property type="entry name" value="P_GLUCOSE_ISOMERASE_3"/>
    <property type="match status" value="1"/>
</dbReference>
<dbReference type="SUPFAM" id="SSF53697">
    <property type="entry name" value="SIS domain"/>
    <property type="match status" value="1"/>
</dbReference>
<evidence type="ECO:0000256" key="1">
    <source>
        <dbReference type="ARBA" id="ARBA00022432"/>
    </source>
</evidence>
<evidence type="ECO:0000256" key="3">
    <source>
        <dbReference type="ARBA" id="ARBA00023235"/>
    </source>
</evidence>
<dbReference type="Gene3D" id="3.40.50.10490">
    <property type="entry name" value="Glucose-6-phosphate isomerase like protein, domain 1"/>
    <property type="match status" value="2"/>
</dbReference>
<protein>
    <submittedName>
        <fullName evidence="4">Unannotated protein</fullName>
    </submittedName>
</protein>
<keyword evidence="3" id="KW-0413">Isomerase</keyword>
<evidence type="ECO:0000313" key="4">
    <source>
        <dbReference type="EMBL" id="CAB4338426.1"/>
    </source>
</evidence>